<dbReference type="PROSITE" id="PS00028">
    <property type="entry name" value="ZINC_FINGER_C2H2_1"/>
    <property type="match status" value="11"/>
</dbReference>
<evidence type="ECO:0000256" key="5">
    <source>
        <dbReference type="ARBA" id="ARBA00022833"/>
    </source>
</evidence>
<evidence type="ECO:0000256" key="2">
    <source>
        <dbReference type="ARBA" id="ARBA00022723"/>
    </source>
</evidence>
<feature type="domain" description="C2H2-type" evidence="9">
    <location>
        <begin position="397"/>
        <end position="424"/>
    </location>
</feature>
<keyword evidence="3" id="KW-0677">Repeat</keyword>
<dbReference type="SUPFAM" id="SSF57667">
    <property type="entry name" value="beta-beta-alpha zinc fingers"/>
    <property type="match status" value="7"/>
</dbReference>
<dbReference type="GO" id="GO:0000981">
    <property type="term" value="F:DNA-binding transcription factor activity, RNA polymerase II-specific"/>
    <property type="evidence" value="ECO:0007669"/>
    <property type="project" value="TreeGrafter"/>
</dbReference>
<dbReference type="Proteomes" id="UP000325440">
    <property type="component" value="Unassembled WGS sequence"/>
</dbReference>
<dbReference type="PROSITE" id="PS50157">
    <property type="entry name" value="ZINC_FINGER_C2H2_2"/>
    <property type="match status" value="12"/>
</dbReference>
<dbReference type="InterPro" id="IPR050527">
    <property type="entry name" value="Snail/Krueppel_Znf"/>
</dbReference>
<dbReference type="AlphaFoldDB" id="A0A5E4NFD0"/>
<reference evidence="10 11" key="1">
    <citation type="submission" date="2019-08" db="EMBL/GenBank/DDBJ databases">
        <authorList>
            <person name="Alioto T."/>
            <person name="Alioto T."/>
            <person name="Gomez Garrido J."/>
        </authorList>
    </citation>
    <scope>NUCLEOTIDE SEQUENCE [LARGE SCALE GENOMIC DNA]</scope>
</reference>
<dbReference type="FunFam" id="3.30.160.60:FF:000065">
    <property type="entry name" value="B-cell CLL/lymphoma 6, member B"/>
    <property type="match status" value="1"/>
</dbReference>
<protein>
    <submittedName>
        <fullName evidence="10">Zinc finger C2H2-type,Zinc finger, RING/FYVE/PHD-type</fullName>
    </submittedName>
</protein>
<sequence>MRIRFYQTADEDWTIFLKKKRLRSSDKTRSIRRWKSAKDKQDLNKKYHRVLKNPNLDIIKSRYTLHYRIMEVLGDEIELLTSFEERILAKENIELIIADDNDVQQEFLDNNSMVFRNIYKCLRCELTFENENQLHNCVPLPLNVNKQKKLKRVFKCTLCDKHYLFPSLATLHLKRHEKYMHSKLVNNCYICNSKFQTAKELKDHFEHVHNIIQYQCNICDKLFKQPRNLQYHIMSHSGYKPYKCELCGHKFTRGDHLARHQRDNCDQMEFECDLCEKIYNTKRGIRTHLKVHYDSPKPGTILALYTESGEKYYECTLCSKTFTQFSRFKEHIRTHTGEKPFECQICNKKFTCHYKLKMHGDVHKEERPFKCSYCDLHFKNKRYLSKHMRKHDNNKWYQCQICNKGFQWYNSLKYHVASHKGEKPYVCVECNKSYAHLSTLVAHQRTHSGQSNHVCHICNKKFSLSSSLKNHLITHSVEKPFKCHLCPAQATTCASLKSHLNTHGGDYQCSFCGGTFNQLCNLRWHERKIHRKTDFYDCEFCEMKFGSKLQLKNHLKLKHKIQITKNITDHNHSIVHQVF</sequence>
<feature type="domain" description="C2H2-type" evidence="9">
    <location>
        <begin position="481"/>
        <end position="508"/>
    </location>
</feature>
<evidence type="ECO:0000256" key="7">
    <source>
        <dbReference type="ARBA" id="ARBA00037948"/>
    </source>
</evidence>
<dbReference type="FunFam" id="3.30.160.60:FF:000446">
    <property type="entry name" value="Zinc finger protein"/>
    <property type="match status" value="1"/>
</dbReference>
<evidence type="ECO:0000256" key="1">
    <source>
        <dbReference type="ARBA" id="ARBA00004123"/>
    </source>
</evidence>
<evidence type="ECO:0000256" key="8">
    <source>
        <dbReference type="PROSITE-ProRule" id="PRU00042"/>
    </source>
</evidence>
<feature type="domain" description="C2H2-type" evidence="9">
    <location>
        <begin position="341"/>
        <end position="368"/>
    </location>
</feature>
<dbReference type="Gene3D" id="3.30.160.60">
    <property type="entry name" value="Classic Zinc Finger"/>
    <property type="match status" value="11"/>
</dbReference>
<feature type="domain" description="C2H2-type" evidence="9">
    <location>
        <begin position="313"/>
        <end position="340"/>
    </location>
</feature>
<dbReference type="SMART" id="SM00355">
    <property type="entry name" value="ZnF_C2H2"/>
    <property type="match status" value="14"/>
</dbReference>
<dbReference type="OrthoDB" id="7650713at2759"/>
<proteinExistence type="inferred from homology"/>
<dbReference type="GO" id="GO:0005634">
    <property type="term" value="C:nucleus"/>
    <property type="evidence" value="ECO:0007669"/>
    <property type="project" value="UniProtKB-SubCell"/>
</dbReference>
<evidence type="ECO:0000256" key="4">
    <source>
        <dbReference type="ARBA" id="ARBA00022771"/>
    </source>
</evidence>
<name>A0A5E4NFD0_9HEMI</name>
<feature type="domain" description="C2H2-type" evidence="9">
    <location>
        <begin position="536"/>
        <end position="559"/>
    </location>
</feature>
<evidence type="ECO:0000256" key="6">
    <source>
        <dbReference type="ARBA" id="ARBA00023242"/>
    </source>
</evidence>
<keyword evidence="6" id="KW-0539">Nucleus</keyword>
<organism evidence="10 11">
    <name type="scientific">Cinara cedri</name>
    <dbReference type="NCBI Taxonomy" id="506608"/>
    <lineage>
        <taxon>Eukaryota</taxon>
        <taxon>Metazoa</taxon>
        <taxon>Ecdysozoa</taxon>
        <taxon>Arthropoda</taxon>
        <taxon>Hexapoda</taxon>
        <taxon>Insecta</taxon>
        <taxon>Pterygota</taxon>
        <taxon>Neoptera</taxon>
        <taxon>Paraneoptera</taxon>
        <taxon>Hemiptera</taxon>
        <taxon>Sternorrhyncha</taxon>
        <taxon>Aphidomorpha</taxon>
        <taxon>Aphidoidea</taxon>
        <taxon>Aphididae</taxon>
        <taxon>Lachninae</taxon>
        <taxon>Cinara</taxon>
    </lineage>
</organism>
<feature type="domain" description="C2H2-type" evidence="9">
    <location>
        <begin position="453"/>
        <end position="480"/>
    </location>
</feature>
<dbReference type="Pfam" id="PF00096">
    <property type="entry name" value="zf-C2H2"/>
    <property type="match status" value="7"/>
</dbReference>
<dbReference type="FunFam" id="3.30.160.60:FF:001498">
    <property type="entry name" value="Zinc finger protein 404"/>
    <property type="match status" value="1"/>
</dbReference>
<dbReference type="FunFam" id="3.30.160.60:FF:000100">
    <property type="entry name" value="Zinc finger 45-like"/>
    <property type="match status" value="1"/>
</dbReference>
<dbReference type="GO" id="GO:0000978">
    <property type="term" value="F:RNA polymerase II cis-regulatory region sequence-specific DNA binding"/>
    <property type="evidence" value="ECO:0007669"/>
    <property type="project" value="TreeGrafter"/>
</dbReference>
<keyword evidence="11" id="KW-1185">Reference proteome</keyword>
<dbReference type="InterPro" id="IPR013087">
    <property type="entry name" value="Znf_C2H2_type"/>
</dbReference>
<feature type="domain" description="C2H2-type" evidence="9">
    <location>
        <begin position="507"/>
        <end position="530"/>
    </location>
</feature>
<keyword evidence="2" id="KW-0479">Metal-binding</keyword>
<accession>A0A5E4NFD0</accession>
<gene>
    <name evidence="10" type="ORF">CINCED_3A002514</name>
</gene>
<feature type="domain" description="C2H2-type" evidence="9">
    <location>
        <begin position="270"/>
        <end position="297"/>
    </location>
</feature>
<dbReference type="FunFam" id="3.30.160.60:FF:000466">
    <property type="entry name" value="zinc finger protein 62 homolog"/>
    <property type="match status" value="1"/>
</dbReference>
<dbReference type="InterPro" id="IPR036236">
    <property type="entry name" value="Znf_C2H2_sf"/>
</dbReference>
<dbReference type="GO" id="GO:0008270">
    <property type="term" value="F:zinc ion binding"/>
    <property type="evidence" value="ECO:0007669"/>
    <property type="project" value="UniProtKB-KW"/>
</dbReference>
<evidence type="ECO:0000313" key="10">
    <source>
        <dbReference type="EMBL" id="VVC42373.1"/>
    </source>
</evidence>
<dbReference type="PANTHER" id="PTHR24388:SF104">
    <property type="entry name" value="AT-RICH BINDING PROTEIN-RELATED"/>
    <property type="match status" value="1"/>
</dbReference>
<comment type="similarity">
    <text evidence="7">Belongs to the snail C2H2-type zinc-finger protein family.</text>
</comment>
<evidence type="ECO:0000259" key="9">
    <source>
        <dbReference type="PROSITE" id="PS50157"/>
    </source>
</evidence>
<feature type="domain" description="C2H2-type" evidence="9">
    <location>
        <begin position="369"/>
        <end position="396"/>
    </location>
</feature>
<dbReference type="PANTHER" id="PTHR24388">
    <property type="entry name" value="ZINC FINGER PROTEIN"/>
    <property type="match status" value="1"/>
</dbReference>
<dbReference type="FunFam" id="3.30.160.60:FF:000038">
    <property type="entry name" value="Zinc finger protein 624"/>
    <property type="match status" value="1"/>
</dbReference>
<evidence type="ECO:0000256" key="3">
    <source>
        <dbReference type="ARBA" id="ARBA00022737"/>
    </source>
</evidence>
<dbReference type="Pfam" id="PF12874">
    <property type="entry name" value="zf-met"/>
    <property type="match status" value="1"/>
</dbReference>
<comment type="subcellular location">
    <subcellularLocation>
        <location evidence="1">Nucleus</location>
    </subcellularLocation>
</comment>
<evidence type="ECO:0000313" key="11">
    <source>
        <dbReference type="Proteomes" id="UP000325440"/>
    </source>
</evidence>
<keyword evidence="5" id="KW-0862">Zinc</keyword>
<dbReference type="EMBL" id="CABPRJ010001949">
    <property type="protein sequence ID" value="VVC42373.1"/>
    <property type="molecule type" value="Genomic_DNA"/>
</dbReference>
<feature type="domain" description="C2H2-type" evidence="9">
    <location>
        <begin position="425"/>
        <end position="452"/>
    </location>
</feature>
<feature type="domain" description="C2H2-type" evidence="9">
    <location>
        <begin position="214"/>
        <end position="241"/>
    </location>
</feature>
<keyword evidence="4 8" id="KW-0863">Zinc-finger</keyword>
<feature type="domain" description="C2H2-type" evidence="9">
    <location>
        <begin position="242"/>
        <end position="269"/>
    </location>
</feature>